<evidence type="ECO:0000256" key="8">
    <source>
        <dbReference type="ARBA" id="ARBA00023170"/>
    </source>
</evidence>
<dbReference type="EMBL" id="CP002355">
    <property type="protein sequence ID" value="ADR33025.1"/>
    <property type="molecule type" value="Genomic_DNA"/>
</dbReference>
<feature type="compositionally biased region" description="Polar residues" evidence="12">
    <location>
        <begin position="478"/>
        <end position="490"/>
    </location>
</feature>
<dbReference type="InterPro" id="IPR036942">
    <property type="entry name" value="Beta-barrel_TonB_sf"/>
</dbReference>
<keyword evidence="16" id="KW-1185">Reference proteome</keyword>
<evidence type="ECO:0000313" key="15">
    <source>
        <dbReference type="EMBL" id="ADR33025.1"/>
    </source>
</evidence>
<proteinExistence type="inferred from homology"/>
<name>E4TZ26_SULKY</name>
<evidence type="ECO:0000259" key="14">
    <source>
        <dbReference type="Pfam" id="PF07715"/>
    </source>
</evidence>
<dbReference type="InterPro" id="IPR000531">
    <property type="entry name" value="Beta-barrel_TonB"/>
</dbReference>
<keyword evidence="7 10" id="KW-0472">Membrane</keyword>
<dbReference type="KEGG" id="sku:Sulku_0358"/>
<comment type="subcellular location">
    <subcellularLocation>
        <location evidence="1 10">Cell outer membrane</location>
        <topology evidence="1 10">Multi-pass membrane protein</topology>
    </subcellularLocation>
</comment>
<keyword evidence="9 10" id="KW-0998">Cell outer membrane</keyword>
<evidence type="ECO:0000256" key="7">
    <source>
        <dbReference type="ARBA" id="ARBA00023136"/>
    </source>
</evidence>
<evidence type="ECO:0000259" key="13">
    <source>
        <dbReference type="Pfam" id="PF00593"/>
    </source>
</evidence>
<dbReference type="Pfam" id="PF00593">
    <property type="entry name" value="TonB_dep_Rec_b-barrel"/>
    <property type="match status" value="1"/>
</dbReference>
<evidence type="ECO:0000256" key="3">
    <source>
        <dbReference type="ARBA" id="ARBA00022452"/>
    </source>
</evidence>
<evidence type="ECO:0000256" key="11">
    <source>
        <dbReference type="RuleBase" id="RU003357"/>
    </source>
</evidence>
<feature type="domain" description="TonB-dependent receptor plug" evidence="14">
    <location>
        <begin position="62"/>
        <end position="170"/>
    </location>
</feature>
<dbReference type="SUPFAM" id="SSF56935">
    <property type="entry name" value="Porins"/>
    <property type="match status" value="1"/>
</dbReference>
<protein>
    <submittedName>
        <fullName evidence="15">TonB-dependent receptor</fullName>
    </submittedName>
</protein>
<dbReference type="AlphaFoldDB" id="E4TZ26"/>
<dbReference type="Gene3D" id="2.40.170.20">
    <property type="entry name" value="TonB-dependent receptor, beta-barrel domain"/>
    <property type="match status" value="1"/>
</dbReference>
<gene>
    <name evidence="15" type="ordered locus">Sulku_0358</name>
</gene>
<evidence type="ECO:0000256" key="5">
    <source>
        <dbReference type="ARBA" id="ARBA00022729"/>
    </source>
</evidence>
<keyword evidence="6 11" id="KW-0798">TonB box</keyword>
<accession>E4TZ26</accession>
<evidence type="ECO:0000256" key="9">
    <source>
        <dbReference type="ARBA" id="ARBA00023237"/>
    </source>
</evidence>
<evidence type="ECO:0000256" key="4">
    <source>
        <dbReference type="ARBA" id="ARBA00022692"/>
    </source>
</evidence>
<dbReference type="PANTHER" id="PTHR30069">
    <property type="entry name" value="TONB-DEPENDENT OUTER MEMBRANE RECEPTOR"/>
    <property type="match status" value="1"/>
</dbReference>
<dbReference type="GO" id="GO:0009279">
    <property type="term" value="C:cell outer membrane"/>
    <property type="evidence" value="ECO:0007669"/>
    <property type="project" value="UniProtKB-SubCell"/>
</dbReference>
<evidence type="ECO:0000256" key="6">
    <source>
        <dbReference type="ARBA" id="ARBA00023077"/>
    </source>
</evidence>
<keyword evidence="2 10" id="KW-0813">Transport</keyword>
<evidence type="ECO:0000256" key="1">
    <source>
        <dbReference type="ARBA" id="ARBA00004571"/>
    </source>
</evidence>
<evidence type="ECO:0000256" key="12">
    <source>
        <dbReference type="SAM" id="MobiDB-lite"/>
    </source>
</evidence>
<dbReference type="Pfam" id="PF07715">
    <property type="entry name" value="Plug"/>
    <property type="match status" value="1"/>
</dbReference>
<feature type="region of interest" description="Disordered" evidence="12">
    <location>
        <begin position="476"/>
        <end position="495"/>
    </location>
</feature>
<feature type="domain" description="TonB-dependent receptor-like beta-barrel" evidence="13">
    <location>
        <begin position="256"/>
        <end position="675"/>
    </location>
</feature>
<keyword evidence="8 15" id="KW-0675">Receptor</keyword>
<dbReference type="HOGENOM" id="CLU_008287_18_0_7"/>
<dbReference type="PANTHER" id="PTHR30069:SF29">
    <property type="entry name" value="HEMOGLOBIN AND HEMOGLOBIN-HAPTOGLOBIN-BINDING PROTEIN 1-RELATED"/>
    <property type="match status" value="1"/>
</dbReference>
<dbReference type="PROSITE" id="PS52016">
    <property type="entry name" value="TONB_DEPENDENT_REC_3"/>
    <property type="match status" value="1"/>
</dbReference>
<reference evidence="15 16" key="1">
    <citation type="journal article" date="2012" name="Stand. Genomic Sci.">
        <title>Complete genome sequence of the sulfur compounds oxidizing chemolithoautotroph Sulfuricurvum kujiense type strain (YK-1(T)).</title>
        <authorList>
            <person name="Han C."/>
            <person name="Kotsyurbenko O."/>
            <person name="Chertkov O."/>
            <person name="Held B."/>
            <person name="Lapidus A."/>
            <person name="Nolan M."/>
            <person name="Lucas S."/>
            <person name="Hammon N."/>
            <person name="Deshpande S."/>
            <person name="Cheng J.F."/>
            <person name="Tapia R."/>
            <person name="Goodwin L.A."/>
            <person name="Pitluck S."/>
            <person name="Liolios K."/>
            <person name="Pagani I."/>
            <person name="Ivanova N."/>
            <person name="Mavromatis K."/>
            <person name="Mikhailova N."/>
            <person name="Pati A."/>
            <person name="Chen A."/>
            <person name="Palaniappan K."/>
            <person name="Land M."/>
            <person name="Hauser L."/>
            <person name="Chang Y.J."/>
            <person name="Jeffries C.D."/>
            <person name="Brambilla E.M."/>
            <person name="Rohde M."/>
            <person name="Spring S."/>
            <person name="Sikorski J."/>
            <person name="Goker M."/>
            <person name="Woyke T."/>
            <person name="Bristow J."/>
            <person name="Eisen J.A."/>
            <person name="Markowitz V."/>
            <person name="Hugenholtz P."/>
            <person name="Kyrpides N.C."/>
            <person name="Klenk H.P."/>
            <person name="Detter J.C."/>
        </authorList>
    </citation>
    <scope>NUCLEOTIDE SEQUENCE [LARGE SCALE GENOMIC DNA]</scope>
    <source>
        <strain evidence="16">ATCC BAA-921 / DSM 16994 / JCM 11577 / YK-1</strain>
    </source>
</reference>
<comment type="similarity">
    <text evidence="10 11">Belongs to the TonB-dependent receptor family.</text>
</comment>
<keyword evidence="3 10" id="KW-1134">Transmembrane beta strand</keyword>
<dbReference type="Gene3D" id="2.170.130.10">
    <property type="entry name" value="TonB-dependent receptor, plug domain"/>
    <property type="match status" value="1"/>
</dbReference>
<keyword evidence="5" id="KW-0732">Signal</keyword>
<dbReference type="InterPro" id="IPR039426">
    <property type="entry name" value="TonB-dep_rcpt-like"/>
</dbReference>
<evidence type="ECO:0000256" key="10">
    <source>
        <dbReference type="PROSITE-ProRule" id="PRU01360"/>
    </source>
</evidence>
<dbReference type="GO" id="GO:0015344">
    <property type="term" value="F:siderophore uptake transmembrane transporter activity"/>
    <property type="evidence" value="ECO:0007669"/>
    <property type="project" value="TreeGrafter"/>
</dbReference>
<sequence length="710" mass="78897">MNITLILILFQYGAKLKHLSVFCISLLFSHSLLLAESSDDLDKVLEEATTIATKTKLNADYVPGTVTVISSEKLKSLGITNLAEQNAFDMIVGFDSSTLSLRGSGSIYGAEGNKIKWMINDKPISAEIWGIPKLGVGQIVFPIPTDAIDRIEIIRGPGSAIYGGNAIYGVVNIITKKETGTLFTTLSQMQSNKFGKALGGYTSFRQNDLEASAIISAEKSDGWDLPITTQAPAGSGNLPNAYGNSLIMADVSYKNFDFWAYKLKAKNDYARLQWDPSNFLPQDNTEPVQSNTYTMLGVQGKFEITSNLLLTAKAGINQYENNADVMFFPSYLLGSNPSNLDGVRKIDYRESTKYLEGMVETTIGSNRLLGGAYAGFLSVDQDDVTQMWSRVSGRTVYNPSGTSTHLLTTNNPKRINRALYLQDEIQLDEQSTVTVGARYDTYSDGREALSPRIALVYQYDESNILKAQYSRAFRPPSFSEQYSPNNQASHTDYESETTDTIELSYIFKTKGSSLKTTVFNTRTANMITYHDFTYETINLESPTTVNGLEIELSQNYESLALGANLSFYKSRRGDVELTRAGSTLNYDSSEFALSAKFIGNLFATLNSDTPYPTTVWYHYTGNKHRVNNETLDENGNVKGIYTTNGSTPVQDYVNITQKINGIAKDLDLEFGVKNLFGKTLKTLYFPLNPPNTSDIPYMKQTFWVNLLYRF</sequence>
<organism evidence="15 16">
    <name type="scientific">Sulfuricurvum kujiense (strain ATCC BAA-921 / DSM 16994 / JCM 11577 / YK-1)</name>
    <dbReference type="NCBI Taxonomy" id="709032"/>
    <lineage>
        <taxon>Bacteria</taxon>
        <taxon>Pseudomonadati</taxon>
        <taxon>Campylobacterota</taxon>
        <taxon>Epsilonproteobacteria</taxon>
        <taxon>Campylobacterales</taxon>
        <taxon>Sulfurimonadaceae</taxon>
        <taxon>Sulfuricurvum</taxon>
    </lineage>
</organism>
<keyword evidence="4 10" id="KW-0812">Transmembrane</keyword>
<dbReference type="GO" id="GO:0044718">
    <property type="term" value="P:siderophore transmembrane transport"/>
    <property type="evidence" value="ECO:0007669"/>
    <property type="project" value="TreeGrafter"/>
</dbReference>
<dbReference type="OrthoDB" id="5389752at2"/>
<evidence type="ECO:0000256" key="2">
    <source>
        <dbReference type="ARBA" id="ARBA00022448"/>
    </source>
</evidence>
<dbReference type="Proteomes" id="UP000008721">
    <property type="component" value="Chromosome"/>
</dbReference>
<dbReference type="eggNOG" id="COG4206">
    <property type="taxonomic scope" value="Bacteria"/>
</dbReference>
<dbReference type="STRING" id="709032.Sulku_0358"/>
<evidence type="ECO:0000313" key="16">
    <source>
        <dbReference type="Proteomes" id="UP000008721"/>
    </source>
</evidence>
<dbReference type="InterPro" id="IPR012910">
    <property type="entry name" value="Plug_dom"/>
</dbReference>
<dbReference type="InterPro" id="IPR037066">
    <property type="entry name" value="Plug_dom_sf"/>
</dbReference>